<proteinExistence type="predicted"/>
<dbReference type="Gene3D" id="1.20.120.910">
    <property type="entry name" value="DksA, coiled-coil domain"/>
    <property type="match status" value="1"/>
</dbReference>
<dbReference type="Pfam" id="PF21173">
    <property type="entry name" value="DksA-like_N"/>
    <property type="match status" value="1"/>
</dbReference>
<keyword evidence="2" id="KW-0863">Zinc-finger</keyword>
<reference evidence="7 8" key="1">
    <citation type="journal article" date="2017" name="Front. Microbiol.">
        <title>Comparative Genomic Analysis of the Class Epsilonproteobacteria and Proposed Reclassification to Epsilonbacteraeota (phyl. nov.).</title>
        <authorList>
            <person name="Waite D.W."/>
            <person name="Vanwonterghem I."/>
            <person name="Rinke C."/>
            <person name="Parks D.H."/>
            <person name="Zhang Y."/>
            <person name="Takai K."/>
            <person name="Sievert S.M."/>
            <person name="Simon J."/>
            <person name="Campbell B.J."/>
            <person name="Hanson T.E."/>
            <person name="Woyke T."/>
            <person name="Klotz M.G."/>
            <person name="Hugenholtz P."/>
        </authorList>
    </citation>
    <scope>NUCLEOTIDE SEQUENCE [LARGE SCALE GENOMIC DNA]</scope>
    <source>
        <strain evidence="7">UBA12443</strain>
    </source>
</reference>
<gene>
    <name evidence="7" type="ORF">CFH83_03050</name>
</gene>
<dbReference type="Pfam" id="PF01258">
    <property type="entry name" value="zf-dskA_traR"/>
    <property type="match status" value="1"/>
</dbReference>
<evidence type="ECO:0000256" key="3">
    <source>
        <dbReference type="ARBA" id="ARBA00022833"/>
    </source>
</evidence>
<sequence length="117" mass="13634">MRDHELQYFEEILLTRKAQIIKNLTGVESEMNQLREMELNDEGDYASASNDNLVENAIGSQQMHELEEIEAALYKIKSKQYGICEMCEDDIGFQRLKVKPHAKYCIVCRPIVEKNKH</sequence>
<keyword evidence="3" id="KW-0862">Zinc</keyword>
<dbReference type="InterPro" id="IPR037187">
    <property type="entry name" value="DnaK_N"/>
</dbReference>
<dbReference type="EMBL" id="DLUI01000046">
    <property type="protein sequence ID" value="DAB39042.1"/>
    <property type="molecule type" value="Genomic_DNA"/>
</dbReference>
<feature type="domain" description="Zinc finger DksA/TraR C4-type" evidence="5">
    <location>
        <begin position="80"/>
        <end position="110"/>
    </location>
</feature>
<keyword evidence="1" id="KW-0479">Metal-binding</keyword>
<dbReference type="PANTHER" id="PTHR33823:SF4">
    <property type="entry name" value="GENERAL STRESS PROTEIN 16O"/>
    <property type="match status" value="1"/>
</dbReference>
<evidence type="ECO:0000259" key="6">
    <source>
        <dbReference type="Pfam" id="PF21173"/>
    </source>
</evidence>
<evidence type="ECO:0000256" key="4">
    <source>
        <dbReference type="PROSITE-ProRule" id="PRU00510"/>
    </source>
</evidence>
<dbReference type="GO" id="GO:0008270">
    <property type="term" value="F:zinc ion binding"/>
    <property type="evidence" value="ECO:0007669"/>
    <property type="project" value="UniProtKB-KW"/>
</dbReference>
<evidence type="ECO:0000259" key="5">
    <source>
        <dbReference type="Pfam" id="PF01258"/>
    </source>
</evidence>
<evidence type="ECO:0000256" key="2">
    <source>
        <dbReference type="ARBA" id="ARBA00022771"/>
    </source>
</evidence>
<protein>
    <submittedName>
        <fullName evidence="7">Molecular chaperone DnaK suppressor DksA</fullName>
    </submittedName>
</protein>
<dbReference type="AlphaFoldDB" id="A0A2D3WCK9"/>
<comment type="caution">
    <text evidence="7">The sequence shown here is derived from an EMBL/GenBank/DDBJ whole genome shotgun (WGS) entry which is preliminary data.</text>
</comment>
<evidence type="ECO:0000313" key="7">
    <source>
        <dbReference type="EMBL" id="DAB39042.1"/>
    </source>
</evidence>
<dbReference type="PROSITE" id="PS51128">
    <property type="entry name" value="ZF_DKSA_2"/>
    <property type="match status" value="1"/>
</dbReference>
<feature type="domain" description="DnaK suppressor protein-like N-terminal" evidence="6">
    <location>
        <begin position="9"/>
        <end position="76"/>
    </location>
</feature>
<dbReference type="InterPro" id="IPR020458">
    <property type="entry name" value="Znf_DskA_TraR_CS"/>
</dbReference>
<accession>A0A2D3WCK9</accession>
<dbReference type="InterPro" id="IPR048487">
    <property type="entry name" value="DksA-like_N"/>
</dbReference>
<dbReference type="NCBIfam" id="NF033459">
    <property type="entry name" value="DksA_like"/>
    <property type="match status" value="1"/>
</dbReference>
<dbReference type="Proteomes" id="UP000228859">
    <property type="component" value="Unassembled WGS sequence"/>
</dbReference>
<organism evidence="7 8">
    <name type="scientific">Sulfuricurvum kujiense</name>
    <dbReference type="NCBI Taxonomy" id="148813"/>
    <lineage>
        <taxon>Bacteria</taxon>
        <taxon>Pseudomonadati</taxon>
        <taxon>Campylobacterota</taxon>
        <taxon>Epsilonproteobacteria</taxon>
        <taxon>Campylobacterales</taxon>
        <taxon>Sulfurimonadaceae</taxon>
        <taxon>Sulfuricurvum</taxon>
    </lineage>
</organism>
<dbReference type="RefSeq" id="WP_294893484.1">
    <property type="nucleotide sequence ID" value="NZ_DLUI01000046.1"/>
</dbReference>
<name>A0A2D3WCK9_9BACT</name>
<dbReference type="InterPro" id="IPR000962">
    <property type="entry name" value="Znf_DskA_TraR"/>
</dbReference>
<dbReference type="PROSITE" id="PS01102">
    <property type="entry name" value="ZF_DKSA_1"/>
    <property type="match status" value="1"/>
</dbReference>
<dbReference type="SUPFAM" id="SSF57716">
    <property type="entry name" value="Glucocorticoid receptor-like (DNA-binding domain)"/>
    <property type="match status" value="1"/>
</dbReference>
<dbReference type="SUPFAM" id="SSF109635">
    <property type="entry name" value="DnaK suppressor protein DksA, alpha-hairpin domain"/>
    <property type="match status" value="1"/>
</dbReference>
<feature type="zinc finger region" description="dksA C4-type" evidence="4">
    <location>
        <begin position="84"/>
        <end position="108"/>
    </location>
</feature>
<dbReference type="PANTHER" id="PTHR33823">
    <property type="entry name" value="RNA POLYMERASE-BINDING TRANSCRIPTION FACTOR DKSA-RELATED"/>
    <property type="match status" value="1"/>
</dbReference>
<evidence type="ECO:0000313" key="8">
    <source>
        <dbReference type="Proteomes" id="UP000228859"/>
    </source>
</evidence>
<evidence type="ECO:0000256" key="1">
    <source>
        <dbReference type="ARBA" id="ARBA00022723"/>
    </source>
</evidence>